<dbReference type="InterPro" id="IPR029787">
    <property type="entry name" value="Nucleotide_cyclase"/>
</dbReference>
<dbReference type="InterPro" id="IPR000160">
    <property type="entry name" value="GGDEF_dom"/>
</dbReference>
<organism evidence="5 6">
    <name type="scientific">Ahrensia kielensis</name>
    <dbReference type="NCBI Taxonomy" id="76980"/>
    <lineage>
        <taxon>Bacteria</taxon>
        <taxon>Pseudomonadati</taxon>
        <taxon>Pseudomonadota</taxon>
        <taxon>Alphaproteobacteria</taxon>
        <taxon>Hyphomicrobiales</taxon>
        <taxon>Ahrensiaceae</taxon>
        <taxon>Ahrensia</taxon>
    </lineage>
</organism>
<evidence type="ECO:0000256" key="1">
    <source>
        <dbReference type="PROSITE-ProRule" id="PRU00244"/>
    </source>
</evidence>
<dbReference type="Pfam" id="PF00563">
    <property type="entry name" value="EAL"/>
    <property type="match status" value="1"/>
</dbReference>
<dbReference type="Pfam" id="PF00990">
    <property type="entry name" value="GGDEF"/>
    <property type="match status" value="1"/>
</dbReference>
<feature type="transmembrane region" description="Helical" evidence="1">
    <location>
        <begin position="110"/>
        <end position="128"/>
    </location>
</feature>
<dbReference type="CDD" id="cd01949">
    <property type="entry name" value="GGDEF"/>
    <property type="match status" value="1"/>
</dbReference>
<sequence length="699" mass="76030">MQKLFNCVVYLHDPILLACAVLILFIGSIVTMRLFTRARETRNEIQRLWLILSGMIGGGTIWSTHFVAMLAYKSDLILGYDLALTIVSLVIVVCTTMLGFAIAAQKSDSFLIEIGGAVLGIGISSMHYTGMAAMKIQGGIQWDTPTVVASVLLGALIGIVCVSITARNFTKHHNHWSAAAFIVAVALMHFTSMSGLTLIPANMSIEVEKLVSDAALGSGIIVLMGCLYLTTFITSMIDMKNESATSEHYKYLALHDPLTGIPNRHGCEKYLKDFILAPLPDNHGVAVVGIDLDRFKSINDVHGHAAGDHLLKSISAHVSQNLQPGEMIGRFGGDEFVALKSGVSGKSDASEFAERILKAIRQPIMWNDADISTKASLGFSMFPWDSENPIKLLEQADLAMYHAKSSGKDCVVGYNKAMDSANRERATLATALASAIENEELTVHYQLQNDAQTRKITGVEALLRWHNPARGNITPDVFIPIAEETGFINELGTWVLREACTVASKWSVPIKVAVNVAAKQLADPSFADIVKNVLDETGLEPSRLELEVTESGIIGDASQALKIIKKLKALGVLIAMDDYGTGYSTLATLHNFPFDKIKIDREFIKDIDHNEHSAAILKSTMILGNSLKIPVLAEGVETEAHLSALSNEGCQLVQGFLFGKPMPNNMFEDLLAQQIRDGLWSDHFEEAAKTNVVTLKAIA</sequence>
<dbReference type="SUPFAM" id="SSF55073">
    <property type="entry name" value="Nucleotide cyclase"/>
    <property type="match status" value="1"/>
</dbReference>
<feature type="transmembrane region" description="Helical" evidence="1">
    <location>
        <begin position="178"/>
        <end position="199"/>
    </location>
</feature>
<dbReference type="SMART" id="SM00267">
    <property type="entry name" value="GGDEF"/>
    <property type="match status" value="1"/>
</dbReference>
<dbReference type="PROSITE" id="PS50883">
    <property type="entry name" value="EAL"/>
    <property type="match status" value="1"/>
</dbReference>
<dbReference type="SUPFAM" id="SSF141868">
    <property type="entry name" value="EAL domain-like"/>
    <property type="match status" value="1"/>
</dbReference>
<feature type="transmembrane region" description="Helical" evidence="1">
    <location>
        <begin position="82"/>
        <end position="103"/>
    </location>
</feature>
<reference evidence="5 6" key="1">
    <citation type="submission" date="2024-03" db="EMBL/GenBank/DDBJ databases">
        <title>Community enrichment and isolation of bacterial strains for fucoidan degradation.</title>
        <authorList>
            <person name="Sichert A."/>
        </authorList>
    </citation>
    <scope>NUCLEOTIDE SEQUENCE [LARGE SCALE GENOMIC DNA]</scope>
    <source>
        <strain evidence="5 6">AS62</strain>
    </source>
</reference>
<dbReference type="PROSITE" id="PS50924">
    <property type="entry name" value="MHYT"/>
    <property type="match status" value="1"/>
</dbReference>
<evidence type="ECO:0000259" key="2">
    <source>
        <dbReference type="PROSITE" id="PS50883"/>
    </source>
</evidence>
<keyword evidence="1" id="KW-0812">Transmembrane</keyword>
<feature type="transmembrane region" description="Helical" evidence="1">
    <location>
        <begin position="48"/>
        <end position="70"/>
    </location>
</feature>
<dbReference type="RefSeq" id="WP_342848544.1">
    <property type="nucleotide sequence ID" value="NZ_JBBMQO010000006.1"/>
</dbReference>
<dbReference type="CDD" id="cd01948">
    <property type="entry name" value="EAL"/>
    <property type="match status" value="1"/>
</dbReference>
<dbReference type="InterPro" id="IPR052155">
    <property type="entry name" value="Biofilm_reg_signaling"/>
</dbReference>
<dbReference type="NCBIfam" id="TIGR00254">
    <property type="entry name" value="GGDEF"/>
    <property type="match status" value="1"/>
</dbReference>
<dbReference type="InterPro" id="IPR005330">
    <property type="entry name" value="MHYT_dom"/>
</dbReference>
<dbReference type="PANTHER" id="PTHR44757">
    <property type="entry name" value="DIGUANYLATE CYCLASE DGCP"/>
    <property type="match status" value="1"/>
</dbReference>
<proteinExistence type="predicted"/>
<feature type="domain" description="MHYT" evidence="4">
    <location>
        <begin position="12"/>
        <end position="199"/>
    </location>
</feature>
<accession>A0ABU9T7U2</accession>
<dbReference type="InterPro" id="IPR035919">
    <property type="entry name" value="EAL_sf"/>
</dbReference>
<gene>
    <name evidence="5" type="ORF">WNY59_11375</name>
</gene>
<protein>
    <submittedName>
        <fullName evidence="5">EAL domain-containing protein</fullName>
    </submittedName>
</protein>
<feature type="transmembrane region" description="Helical" evidence="1">
    <location>
        <begin position="148"/>
        <end position="166"/>
    </location>
</feature>
<keyword evidence="6" id="KW-1185">Reference proteome</keyword>
<keyword evidence="1" id="KW-0472">Membrane</keyword>
<dbReference type="Gene3D" id="3.20.20.450">
    <property type="entry name" value="EAL domain"/>
    <property type="match status" value="1"/>
</dbReference>
<dbReference type="PROSITE" id="PS50887">
    <property type="entry name" value="GGDEF"/>
    <property type="match status" value="1"/>
</dbReference>
<feature type="transmembrane region" description="Helical" evidence="1">
    <location>
        <begin position="15"/>
        <end position="36"/>
    </location>
</feature>
<dbReference type="EMBL" id="JBBMQO010000006">
    <property type="protein sequence ID" value="MEM5502193.1"/>
    <property type="molecule type" value="Genomic_DNA"/>
</dbReference>
<evidence type="ECO:0000313" key="5">
    <source>
        <dbReference type="EMBL" id="MEM5502193.1"/>
    </source>
</evidence>
<feature type="transmembrane region" description="Helical" evidence="1">
    <location>
        <begin position="214"/>
        <end position="233"/>
    </location>
</feature>
<dbReference type="Pfam" id="PF03707">
    <property type="entry name" value="MHYT"/>
    <property type="match status" value="2"/>
</dbReference>
<evidence type="ECO:0000313" key="6">
    <source>
        <dbReference type="Proteomes" id="UP001477870"/>
    </source>
</evidence>
<dbReference type="Gene3D" id="3.30.70.270">
    <property type="match status" value="1"/>
</dbReference>
<comment type="caution">
    <text evidence="5">The sequence shown here is derived from an EMBL/GenBank/DDBJ whole genome shotgun (WGS) entry which is preliminary data.</text>
</comment>
<feature type="domain" description="EAL" evidence="2">
    <location>
        <begin position="425"/>
        <end position="675"/>
    </location>
</feature>
<evidence type="ECO:0000259" key="4">
    <source>
        <dbReference type="PROSITE" id="PS50924"/>
    </source>
</evidence>
<dbReference type="PANTHER" id="PTHR44757:SF2">
    <property type="entry name" value="BIOFILM ARCHITECTURE MAINTENANCE PROTEIN MBAA"/>
    <property type="match status" value="1"/>
</dbReference>
<dbReference type="SMART" id="SM00052">
    <property type="entry name" value="EAL"/>
    <property type="match status" value="1"/>
</dbReference>
<name>A0ABU9T7U2_9HYPH</name>
<dbReference type="InterPro" id="IPR043128">
    <property type="entry name" value="Rev_trsase/Diguanyl_cyclase"/>
</dbReference>
<feature type="domain" description="GGDEF" evidence="3">
    <location>
        <begin position="283"/>
        <end position="416"/>
    </location>
</feature>
<dbReference type="Proteomes" id="UP001477870">
    <property type="component" value="Unassembled WGS sequence"/>
</dbReference>
<dbReference type="InterPro" id="IPR001633">
    <property type="entry name" value="EAL_dom"/>
</dbReference>
<keyword evidence="1" id="KW-1133">Transmembrane helix</keyword>
<evidence type="ECO:0000259" key="3">
    <source>
        <dbReference type="PROSITE" id="PS50887"/>
    </source>
</evidence>